<evidence type="ECO:0000256" key="1">
    <source>
        <dbReference type="SAM" id="MobiDB-lite"/>
    </source>
</evidence>
<dbReference type="PANTHER" id="PTHR40547">
    <property type="entry name" value="SLL0298 PROTEIN"/>
    <property type="match status" value="1"/>
</dbReference>
<feature type="domain" description="DUF2062" evidence="3">
    <location>
        <begin position="22"/>
        <end position="164"/>
    </location>
</feature>
<organism evidence="4 5">
    <name type="scientific">Halomonas caseinilytica</name>
    <dbReference type="NCBI Taxonomy" id="438744"/>
    <lineage>
        <taxon>Bacteria</taxon>
        <taxon>Pseudomonadati</taxon>
        <taxon>Pseudomonadota</taxon>
        <taxon>Gammaproteobacteria</taxon>
        <taxon>Oceanospirillales</taxon>
        <taxon>Halomonadaceae</taxon>
        <taxon>Halomonas</taxon>
    </lineage>
</organism>
<dbReference type="EMBL" id="FRAL01000007">
    <property type="protein sequence ID" value="SHL02562.1"/>
    <property type="molecule type" value="Genomic_DNA"/>
</dbReference>
<name>A0A1M6X988_9GAMM</name>
<dbReference type="PANTHER" id="PTHR40547:SF1">
    <property type="entry name" value="SLL0298 PROTEIN"/>
    <property type="match status" value="1"/>
</dbReference>
<dbReference type="InterPro" id="IPR018639">
    <property type="entry name" value="DUF2062"/>
</dbReference>
<gene>
    <name evidence="4" type="ORF">SAMN05192556_10778</name>
</gene>
<feature type="compositionally biased region" description="Basic and acidic residues" evidence="1">
    <location>
        <begin position="188"/>
        <end position="219"/>
    </location>
</feature>
<evidence type="ECO:0000313" key="4">
    <source>
        <dbReference type="EMBL" id="SHL02562.1"/>
    </source>
</evidence>
<dbReference type="Proteomes" id="UP000184248">
    <property type="component" value="Unassembled WGS sequence"/>
</dbReference>
<keyword evidence="2" id="KW-0472">Membrane</keyword>
<dbReference type="Pfam" id="PF09835">
    <property type="entry name" value="DUF2062"/>
    <property type="match status" value="1"/>
</dbReference>
<feature type="transmembrane region" description="Helical" evidence="2">
    <location>
        <begin position="44"/>
        <end position="70"/>
    </location>
</feature>
<dbReference type="RefSeq" id="WP_064698796.1">
    <property type="nucleotide sequence ID" value="NZ_BDEO01000002.1"/>
</dbReference>
<evidence type="ECO:0000313" key="5">
    <source>
        <dbReference type="Proteomes" id="UP000184248"/>
    </source>
</evidence>
<feature type="region of interest" description="Disordered" evidence="1">
    <location>
        <begin position="171"/>
        <end position="219"/>
    </location>
</feature>
<evidence type="ECO:0000259" key="3">
    <source>
        <dbReference type="Pfam" id="PF09835"/>
    </source>
</evidence>
<feature type="transmembrane region" description="Helical" evidence="2">
    <location>
        <begin position="128"/>
        <end position="155"/>
    </location>
</feature>
<protein>
    <recommendedName>
        <fullName evidence="3">DUF2062 domain-containing protein</fullName>
    </recommendedName>
</protein>
<accession>A0A1M6X988</accession>
<dbReference type="OrthoDB" id="9786029at2"/>
<dbReference type="AlphaFoldDB" id="A0A1M6X988"/>
<keyword evidence="2" id="KW-1133">Transmembrane helix</keyword>
<reference evidence="5" key="1">
    <citation type="submission" date="2016-11" db="EMBL/GenBank/DDBJ databases">
        <authorList>
            <person name="Varghese N."/>
            <person name="Submissions S."/>
        </authorList>
    </citation>
    <scope>NUCLEOTIDE SEQUENCE [LARGE SCALE GENOMIC DNA]</scope>
    <source>
        <strain evidence="5">ALO Sharm</strain>
    </source>
</reference>
<keyword evidence="5" id="KW-1185">Reference proteome</keyword>
<evidence type="ECO:0000256" key="2">
    <source>
        <dbReference type="SAM" id="Phobius"/>
    </source>
</evidence>
<proteinExistence type="predicted"/>
<sequence>MPRRLLQRYLPHPDTLRRQRSLRFMGQLIGNPSLWMLSRRSVANAFFVGLFCALLPIPGQMALAALGAWFLRANLPLSVGLVWITNPLTMPLIFYGNYRLGAWLLDGPVRAAPEQLSTRWVAEQMLDILPALALGSLVAAVVCGIAGSLIIRLLWRWQVVRSWKRRAARRRHLRQMDRPTGGPVLKGEVSRETLRRSGDRHPDAGHDPGARPDPDRGSR</sequence>
<keyword evidence="2" id="KW-0812">Transmembrane</keyword>